<dbReference type="EMBL" id="BK032557">
    <property type="protein sequence ID" value="DAF47729.1"/>
    <property type="molecule type" value="Genomic_DNA"/>
</dbReference>
<reference evidence="1" key="1">
    <citation type="journal article" date="2021" name="Proc. Natl. Acad. Sci. U.S.A.">
        <title>A Catalog of Tens of Thousands of Viruses from Human Metagenomes Reveals Hidden Associations with Chronic Diseases.</title>
        <authorList>
            <person name="Tisza M.J."/>
            <person name="Buck C.B."/>
        </authorList>
    </citation>
    <scope>NUCLEOTIDE SEQUENCE</scope>
    <source>
        <strain evidence="1">CtByu2</strain>
    </source>
</reference>
<name>A0A8S5S9U1_9CAUD</name>
<sequence>MWNRNKVTPEMMKGIRPTSKLSLKLTCLAVNKGDVDKAMKMYEYFAKDMDLPDVDPVAPTTFQQVKETAGGIFGWVKENQEDLAKAFNMVQSFRSGKTISVAPSAPVEVPPPLPPVE</sequence>
<organism evidence="1">
    <name type="scientific">Myoviridae sp. ctByu2</name>
    <dbReference type="NCBI Taxonomy" id="2827668"/>
    <lineage>
        <taxon>Viruses</taxon>
        <taxon>Duplodnaviria</taxon>
        <taxon>Heunggongvirae</taxon>
        <taxon>Uroviricota</taxon>
        <taxon>Caudoviricetes</taxon>
    </lineage>
</organism>
<protein>
    <submittedName>
        <fullName evidence="1">Uncharacterized protein</fullName>
    </submittedName>
</protein>
<proteinExistence type="predicted"/>
<accession>A0A8S5S9U1</accession>
<evidence type="ECO:0000313" key="1">
    <source>
        <dbReference type="EMBL" id="DAF47729.1"/>
    </source>
</evidence>